<protein>
    <recommendedName>
        <fullName evidence="2">histidine--tRNA ligase</fullName>
        <ecNumber evidence="2">6.1.1.21</ecNumber>
    </recommendedName>
    <alternativeName>
        <fullName evidence="5">Histidyl-tRNA synthetase</fullName>
    </alternativeName>
</protein>
<feature type="region of interest" description="Disordered" evidence="7">
    <location>
        <begin position="97"/>
        <end position="145"/>
    </location>
</feature>
<dbReference type="PROSITE" id="PS00018">
    <property type="entry name" value="EF_HAND_1"/>
    <property type="match status" value="1"/>
</dbReference>
<dbReference type="Gene3D" id="3.40.50.800">
    <property type="entry name" value="Anticodon-binding domain"/>
    <property type="match status" value="1"/>
</dbReference>
<dbReference type="PROSITE" id="PS50222">
    <property type="entry name" value="EF_HAND_2"/>
    <property type="match status" value="2"/>
</dbReference>
<keyword evidence="8" id="KW-0732">Signal</keyword>
<gene>
    <name evidence="11" type="ORF">PCOR1329_LOCUS71462</name>
</gene>
<reference evidence="11" key="1">
    <citation type="submission" date="2023-10" db="EMBL/GenBank/DDBJ databases">
        <authorList>
            <person name="Chen Y."/>
            <person name="Shah S."/>
            <person name="Dougan E. K."/>
            <person name="Thang M."/>
            <person name="Chan C."/>
        </authorList>
    </citation>
    <scope>NUCLEOTIDE SEQUENCE [LARGE SCALE GENOMIC DNA]</scope>
</reference>
<evidence type="ECO:0000256" key="7">
    <source>
        <dbReference type="SAM" id="MobiDB-lite"/>
    </source>
</evidence>
<feature type="domain" description="EF-hand" evidence="9">
    <location>
        <begin position="553"/>
        <end position="588"/>
    </location>
</feature>
<dbReference type="Gene3D" id="1.10.238.10">
    <property type="entry name" value="EF-hand"/>
    <property type="match status" value="1"/>
</dbReference>
<evidence type="ECO:0000256" key="4">
    <source>
        <dbReference type="ARBA" id="ARBA00022837"/>
    </source>
</evidence>
<dbReference type="Pfam" id="PF03129">
    <property type="entry name" value="HGTP_anticodon"/>
    <property type="match status" value="1"/>
</dbReference>
<dbReference type="InterPro" id="IPR036621">
    <property type="entry name" value="Anticodon-bd_dom_sf"/>
</dbReference>
<comment type="caution">
    <text evidence="11">The sequence shown here is derived from an EMBL/GenBank/DDBJ whole genome shotgun (WGS) entry which is preliminary data.</text>
</comment>
<evidence type="ECO:0000256" key="5">
    <source>
        <dbReference type="ARBA" id="ARBA00030619"/>
    </source>
</evidence>
<dbReference type="Pfam" id="PF13393">
    <property type="entry name" value="tRNA-synt_His"/>
    <property type="match status" value="1"/>
</dbReference>
<dbReference type="InterPro" id="IPR004154">
    <property type="entry name" value="Anticodon-bd"/>
</dbReference>
<dbReference type="PANTHER" id="PTHR43707:SF1">
    <property type="entry name" value="HISTIDINE--TRNA LIGASE, MITOCHONDRIAL-RELATED"/>
    <property type="match status" value="1"/>
</dbReference>
<keyword evidence="3" id="KW-0547">Nucleotide-binding</keyword>
<keyword evidence="4" id="KW-0106">Calcium</keyword>
<dbReference type="InterPro" id="IPR018247">
    <property type="entry name" value="EF_Hand_1_Ca_BS"/>
</dbReference>
<evidence type="ECO:0000256" key="1">
    <source>
        <dbReference type="ARBA" id="ARBA00008226"/>
    </source>
</evidence>
<dbReference type="CDD" id="cd00773">
    <property type="entry name" value="HisRS-like_core"/>
    <property type="match status" value="1"/>
</dbReference>
<keyword evidence="12" id="KW-1185">Reference proteome</keyword>
<dbReference type="EMBL" id="CAUYUJ010019492">
    <property type="protein sequence ID" value="CAK0891528.1"/>
    <property type="molecule type" value="Genomic_DNA"/>
</dbReference>
<dbReference type="EC" id="6.1.1.21" evidence="2"/>
<evidence type="ECO:0000259" key="10">
    <source>
        <dbReference type="PROSITE" id="PS50862"/>
    </source>
</evidence>
<feature type="signal peptide" evidence="8">
    <location>
        <begin position="1"/>
        <end position="31"/>
    </location>
</feature>
<name>A0ABN9X0T0_9DINO</name>
<dbReference type="Gene3D" id="3.30.930.10">
    <property type="entry name" value="Bira Bifunctional Protein, Domain 2"/>
    <property type="match status" value="1"/>
</dbReference>
<dbReference type="SUPFAM" id="SSF55681">
    <property type="entry name" value="Class II aaRS and biotin synthetases"/>
    <property type="match status" value="1"/>
</dbReference>
<evidence type="ECO:0000256" key="3">
    <source>
        <dbReference type="ARBA" id="ARBA00022741"/>
    </source>
</evidence>
<dbReference type="NCBIfam" id="TIGR00442">
    <property type="entry name" value="hisS"/>
    <property type="match status" value="1"/>
</dbReference>
<dbReference type="SUPFAM" id="SSF47473">
    <property type="entry name" value="EF-hand"/>
    <property type="match status" value="1"/>
</dbReference>
<comment type="catalytic activity">
    <reaction evidence="6">
        <text>tRNA(His) + L-histidine + ATP = L-histidyl-tRNA(His) + AMP + diphosphate + H(+)</text>
        <dbReference type="Rhea" id="RHEA:17313"/>
        <dbReference type="Rhea" id="RHEA-COMP:9665"/>
        <dbReference type="Rhea" id="RHEA-COMP:9689"/>
        <dbReference type="ChEBI" id="CHEBI:15378"/>
        <dbReference type="ChEBI" id="CHEBI:30616"/>
        <dbReference type="ChEBI" id="CHEBI:33019"/>
        <dbReference type="ChEBI" id="CHEBI:57595"/>
        <dbReference type="ChEBI" id="CHEBI:78442"/>
        <dbReference type="ChEBI" id="CHEBI:78527"/>
        <dbReference type="ChEBI" id="CHEBI:456215"/>
        <dbReference type="EC" id="6.1.1.21"/>
    </reaction>
</comment>
<evidence type="ECO:0000256" key="8">
    <source>
        <dbReference type="SAM" id="SignalP"/>
    </source>
</evidence>
<evidence type="ECO:0000256" key="2">
    <source>
        <dbReference type="ARBA" id="ARBA00012815"/>
    </source>
</evidence>
<dbReference type="HAMAP" id="MF_00127">
    <property type="entry name" value="His_tRNA_synth"/>
    <property type="match status" value="1"/>
</dbReference>
<dbReference type="InterPro" id="IPR041715">
    <property type="entry name" value="HisRS-like_core"/>
</dbReference>
<comment type="similarity">
    <text evidence="1">Belongs to the class-II aminoacyl-tRNA synthetase family.</text>
</comment>
<feature type="chain" id="PRO_5046263919" description="histidine--tRNA ligase" evidence="8">
    <location>
        <begin position="32"/>
        <end position="657"/>
    </location>
</feature>
<dbReference type="PANTHER" id="PTHR43707">
    <property type="entry name" value="HISTIDYL-TRNA SYNTHETASE"/>
    <property type="match status" value="1"/>
</dbReference>
<feature type="domain" description="Aminoacyl-transfer RNA synthetases class-II family profile" evidence="10">
    <location>
        <begin position="154"/>
        <end position="473"/>
    </location>
</feature>
<evidence type="ECO:0000256" key="6">
    <source>
        <dbReference type="ARBA" id="ARBA00047639"/>
    </source>
</evidence>
<dbReference type="SMART" id="SM00054">
    <property type="entry name" value="EFh"/>
    <property type="match status" value="2"/>
</dbReference>
<dbReference type="InterPro" id="IPR002048">
    <property type="entry name" value="EF_hand_dom"/>
</dbReference>
<feature type="compositionally biased region" description="Low complexity" evidence="7">
    <location>
        <begin position="97"/>
        <end position="108"/>
    </location>
</feature>
<sequence>RRRRSPTGARRCQAHSAVALLAVVSLRAAEAFGLGASLAVRGGHGALRRGALQGPVLGGGAAAPAAAGPHGGVPAAAVLSGLVCGLVAAAPAAAARRGAATSRRGAPSTVLDAASDVAAPQAEQKGKTKGKGAAGIDLEPPSGTRDFFPEDMRLQRWLFDKFRGTAAQFSFQEYDAPVLENEDLYKRKAGEEITEQMYNFKDKEGNAVTLRPEMTPSLARMVLSLMRAETGAIAAVLPLKWYSLPQCWRFETTQRGRRREHYQWNMDIVGVPGITAEAELLAAVVHFFESVGITSQDVGLKVNSRKVLGAVLETAGVPDSSFAETCVIIDKLDKIGAEDVQKLLVQNVGLSAEVSERIVQATTAQTLEEFAELAGVGDSDEVKELRRLFELAEDYGYADWLQFDASVVRGLAYYTGVVFEGFDKAGKLRAICGGGRYDKLLGLYGSKKEVPCVGFGFGDCVIVELLKEKNVLPQLEYKVDYVVAAFNDSMMGKAMSVAARLRKAGKTVDLFTDAAKKVKKAFKYADRVGGRRIAFVAPDEWENGMVRIKDLRAHEETLKQLFRKMDADGNHAVTKVEAQQFFKGAFAKVSANAMFNEVDSDKSDTITEDEFVAFWRQVVHSGYKVEEVMEEVESMLTSGSSWVDFKDDRNVGGDKAR</sequence>
<dbReference type="InterPro" id="IPR011992">
    <property type="entry name" value="EF-hand-dom_pair"/>
</dbReference>
<dbReference type="InterPro" id="IPR004516">
    <property type="entry name" value="HisRS/HisZ"/>
</dbReference>
<dbReference type="InterPro" id="IPR015807">
    <property type="entry name" value="His-tRNA-ligase"/>
</dbReference>
<accession>A0ABN9X0T0</accession>
<dbReference type="PROSITE" id="PS50862">
    <property type="entry name" value="AA_TRNA_LIGASE_II"/>
    <property type="match status" value="1"/>
</dbReference>
<evidence type="ECO:0000259" key="9">
    <source>
        <dbReference type="PROSITE" id="PS50222"/>
    </source>
</evidence>
<dbReference type="InterPro" id="IPR006195">
    <property type="entry name" value="aa-tRNA-synth_II"/>
</dbReference>
<feature type="domain" description="EF-hand" evidence="9">
    <location>
        <begin position="593"/>
        <end position="621"/>
    </location>
</feature>
<evidence type="ECO:0000313" key="12">
    <source>
        <dbReference type="Proteomes" id="UP001189429"/>
    </source>
</evidence>
<organism evidence="11 12">
    <name type="scientific">Prorocentrum cordatum</name>
    <dbReference type="NCBI Taxonomy" id="2364126"/>
    <lineage>
        <taxon>Eukaryota</taxon>
        <taxon>Sar</taxon>
        <taxon>Alveolata</taxon>
        <taxon>Dinophyceae</taxon>
        <taxon>Prorocentrales</taxon>
        <taxon>Prorocentraceae</taxon>
        <taxon>Prorocentrum</taxon>
    </lineage>
</organism>
<dbReference type="InterPro" id="IPR045864">
    <property type="entry name" value="aa-tRNA-synth_II/BPL/LPL"/>
</dbReference>
<dbReference type="Proteomes" id="UP001189429">
    <property type="component" value="Unassembled WGS sequence"/>
</dbReference>
<feature type="non-terminal residue" evidence="11">
    <location>
        <position position="1"/>
    </location>
</feature>
<dbReference type="CDD" id="cd00051">
    <property type="entry name" value="EFh"/>
    <property type="match status" value="1"/>
</dbReference>
<evidence type="ECO:0000313" key="11">
    <source>
        <dbReference type="EMBL" id="CAK0891528.1"/>
    </source>
</evidence>
<proteinExistence type="inferred from homology"/>